<dbReference type="GO" id="GO:0016020">
    <property type="term" value="C:membrane"/>
    <property type="evidence" value="ECO:0007669"/>
    <property type="project" value="UniProtKB-SubCell"/>
</dbReference>
<sequence>MNMTSIFGPPPAGMDLAESRTSEDTAVAVTMCVLAVCTIALRLVVRGYIQEARLEADDWLIGASGIPLIALLALSILGGTYGFGLHVWWITVENMVIMKKILFAYLIVYLFELLLIKVSILMFYRRIFGMNWMIWATLLISYGWCIASMIAAICSCEPISYFWNEIIDPTAGSYRYNFYYYYVGNAAANVVTDVLILLVPIPVIWNLQMRTTQKIGVCGVLLLGGFVCVASGIRIHYITYLRNNIDITWALGNVAVWSIIEPCIGIICACLPVLQPFIRSLAKKVPSLPTQHIGTSRMPSVIHRISLHKLQRSKSDIKSRTCPTHFGDSEEDLDPLTSMRTRVEIETDPKEMFGGERNLDPTAIRVKRVVHWSVD</sequence>
<proteinExistence type="inferred from homology"/>
<dbReference type="OrthoDB" id="5429740at2759"/>
<keyword evidence="3 6" id="KW-1133">Transmembrane helix</keyword>
<evidence type="ECO:0000256" key="1">
    <source>
        <dbReference type="ARBA" id="ARBA00004141"/>
    </source>
</evidence>
<evidence type="ECO:0000259" key="7">
    <source>
        <dbReference type="Pfam" id="PF20684"/>
    </source>
</evidence>
<dbReference type="InterPro" id="IPR049326">
    <property type="entry name" value="Rhodopsin_dom_fungi"/>
</dbReference>
<dbReference type="HOGENOM" id="CLU_028200_0_4_1"/>
<feature type="domain" description="Rhodopsin" evidence="7">
    <location>
        <begin position="41"/>
        <end position="279"/>
    </location>
</feature>
<comment type="subcellular location">
    <subcellularLocation>
        <location evidence="1">Membrane</location>
        <topology evidence="1">Multi-pass membrane protein</topology>
    </subcellularLocation>
</comment>
<reference evidence="8 9" key="1">
    <citation type="journal article" date="2015" name="Mol. Plant Microbe Interact.">
        <title>Genome, transcriptome, and functional analyses of Penicillium expansum provide new insights into secondary metabolism and pathogenicity.</title>
        <authorList>
            <person name="Ballester A.R."/>
            <person name="Marcet-Houben M."/>
            <person name="Levin E."/>
            <person name="Sela N."/>
            <person name="Selma-Lazaro C."/>
            <person name="Carmona L."/>
            <person name="Wisniewski M."/>
            <person name="Droby S."/>
            <person name="Gonzalez-Candelas L."/>
            <person name="Gabaldon T."/>
        </authorList>
    </citation>
    <scope>NUCLEOTIDE SEQUENCE [LARGE SCALE GENOMIC DNA]</scope>
    <source>
        <strain evidence="8 9">MD-8</strain>
    </source>
</reference>
<dbReference type="EMBL" id="JQFZ01000309">
    <property type="protein sequence ID" value="KGO51133.1"/>
    <property type="molecule type" value="Genomic_DNA"/>
</dbReference>
<name>A0A0A2IKL7_PENEN</name>
<keyword evidence="4 6" id="KW-0472">Membrane</keyword>
<dbReference type="AlphaFoldDB" id="A0A0A2IKL7"/>
<dbReference type="RefSeq" id="XP_016594137.1">
    <property type="nucleotide sequence ID" value="XM_016746943.1"/>
</dbReference>
<organism evidence="8 9">
    <name type="scientific">Penicillium expansum</name>
    <name type="common">Blue mold rot fungus</name>
    <dbReference type="NCBI Taxonomy" id="27334"/>
    <lineage>
        <taxon>Eukaryota</taxon>
        <taxon>Fungi</taxon>
        <taxon>Dikarya</taxon>
        <taxon>Ascomycota</taxon>
        <taxon>Pezizomycotina</taxon>
        <taxon>Eurotiomycetes</taxon>
        <taxon>Eurotiomycetidae</taxon>
        <taxon>Eurotiales</taxon>
        <taxon>Aspergillaceae</taxon>
        <taxon>Penicillium</taxon>
    </lineage>
</organism>
<dbReference type="VEuPathDB" id="FungiDB:PEXP_085770"/>
<evidence type="ECO:0000256" key="3">
    <source>
        <dbReference type="ARBA" id="ARBA00022989"/>
    </source>
</evidence>
<feature type="transmembrane region" description="Helical" evidence="6">
    <location>
        <begin position="217"/>
        <end position="237"/>
    </location>
</feature>
<evidence type="ECO:0000256" key="6">
    <source>
        <dbReference type="SAM" id="Phobius"/>
    </source>
</evidence>
<dbReference type="InterPro" id="IPR052337">
    <property type="entry name" value="SAT4-like"/>
</dbReference>
<evidence type="ECO:0000256" key="2">
    <source>
        <dbReference type="ARBA" id="ARBA00022692"/>
    </source>
</evidence>
<dbReference type="Pfam" id="PF20684">
    <property type="entry name" value="Fung_rhodopsin"/>
    <property type="match status" value="1"/>
</dbReference>
<feature type="transmembrane region" description="Helical" evidence="6">
    <location>
        <begin position="179"/>
        <end position="205"/>
    </location>
</feature>
<keyword evidence="9" id="KW-1185">Reference proteome</keyword>
<feature type="transmembrane region" description="Helical" evidence="6">
    <location>
        <begin position="66"/>
        <end position="89"/>
    </location>
</feature>
<evidence type="ECO:0000256" key="4">
    <source>
        <dbReference type="ARBA" id="ARBA00023136"/>
    </source>
</evidence>
<feature type="transmembrane region" description="Helical" evidence="6">
    <location>
        <begin position="132"/>
        <end position="153"/>
    </location>
</feature>
<evidence type="ECO:0000313" key="8">
    <source>
        <dbReference type="EMBL" id="KGO51133.1"/>
    </source>
</evidence>
<accession>A0A0A2IKL7</accession>
<gene>
    <name evidence="8" type="ORF">PEX2_096730</name>
</gene>
<dbReference type="PhylomeDB" id="A0A0A2IKL7"/>
<evidence type="ECO:0000313" key="9">
    <source>
        <dbReference type="Proteomes" id="UP000030143"/>
    </source>
</evidence>
<dbReference type="PANTHER" id="PTHR33048:SF163">
    <property type="entry name" value="INTEGRAL MEMBRANE PROTEIN (AFU_ORTHOLOGUE AFUA_8G05510)"/>
    <property type="match status" value="1"/>
</dbReference>
<dbReference type="STRING" id="27334.A0A0A2IKL7"/>
<comment type="similarity">
    <text evidence="5">Belongs to the SAT4 family.</text>
</comment>
<dbReference type="PANTHER" id="PTHR33048">
    <property type="entry name" value="PTH11-LIKE INTEGRAL MEMBRANE PROTEIN (AFU_ORTHOLOGUE AFUA_5G11245)"/>
    <property type="match status" value="1"/>
</dbReference>
<feature type="transmembrane region" description="Helical" evidence="6">
    <location>
        <begin position="249"/>
        <end position="274"/>
    </location>
</feature>
<keyword evidence="2 6" id="KW-0812">Transmembrane</keyword>
<evidence type="ECO:0000256" key="5">
    <source>
        <dbReference type="ARBA" id="ARBA00038359"/>
    </source>
</evidence>
<protein>
    <recommendedName>
        <fullName evidence="7">Rhodopsin domain-containing protein</fullName>
    </recommendedName>
</protein>
<dbReference type="Proteomes" id="UP000030143">
    <property type="component" value="Unassembled WGS sequence"/>
</dbReference>
<feature type="transmembrane region" description="Helical" evidence="6">
    <location>
        <begin position="101"/>
        <end position="120"/>
    </location>
</feature>
<comment type="caution">
    <text evidence="8">The sequence shown here is derived from an EMBL/GenBank/DDBJ whole genome shotgun (WGS) entry which is preliminary data.</text>
</comment>
<dbReference type="GeneID" id="27682363"/>
<feature type="transmembrane region" description="Helical" evidence="6">
    <location>
        <begin position="26"/>
        <end position="45"/>
    </location>
</feature>